<dbReference type="EMBL" id="CP104013">
    <property type="protein sequence ID" value="UYP45576.1"/>
    <property type="molecule type" value="Genomic_DNA"/>
</dbReference>
<dbReference type="Gene3D" id="1.10.10.10">
    <property type="entry name" value="Winged helix-like DNA-binding domain superfamily/Winged helix DNA-binding domain"/>
    <property type="match status" value="2"/>
</dbReference>
<dbReference type="Pfam" id="PF24266">
    <property type="entry name" value="HTH_HVO_0163_N"/>
    <property type="match status" value="1"/>
</dbReference>
<dbReference type="InterPro" id="IPR011991">
    <property type="entry name" value="ArsR-like_HTH"/>
</dbReference>
<evidence type="ECO:0000256" key="1">
    <source>
        <dbReference type="SAM" id="Phobius"/>
    </source>
</evidence>
<keyword evidence="1" id="KW-1133">Transmembrane helix</keyword>
<dbReference type="Proteomes" id="UP001208689">
    <property type="component" value="Chromosome"/>
</dbReference>
<dbReference type="PANTHER" id="PTHR36216:SF1">
    <property type="entry name" value="HTH ARSR-TYPE DOMAIN-CONTAINING PROTEIN"/>
    <property type="match status" value="1"/>
</dbReference>
<name>A0ABY6HQ72_9ARCH</name>
<gene>
    <name evidence="3" type="ORF">NEF87_001861</name>
</gene>
<keyword evidence="1" id="KW-0472">Membrane</keyword>
<dbReference type="Pfam" id="PF13412">
    <property type="entry name" value="HTH_24"/>
    <property type="match status" value="1"/>
</dbReference>
<dbReference type="CDD" id="cd00090">
    <property type="entry name" value="HTH_ARSR"/>
    <property type="match status" value="1"/>
</dbReference>
<reference evidence="3" key="1">
    <citation type="submission" date="2022-09" db="EMBL/GenBank/DDBJ databases">
        <title>Actin cytoskeleton and complex cell architecture in an #Asgard archaeon.</title>
        <authorList>
            <person name="Ponce Toledo R.I."/>
            <person name="Schleper C."/>
            <person name="Rodrigues Oliveira T."/>
            <person name="Wollweber F."/>
            <person name="Xu J."/>
            <person name="Rittmann S."/>
            <person name="Klingl A."/>
            <person name="Pilhofer M."/>
        </authorList>
    </citation>
    <scope>NUCLEOTIDE SEQUENCE</scope>
    <source>
        <strain evidence="3">B-35</strain>
    </source>
</reference>
<organism evidence="3 4">
    <name type="scientific">Candidatus Lokiarchaeum ossiferum</name>
    <dbReference type="NCBI Taxonomy" id="2951803"/>
    <lineage>
        <taxon>Archaea</taxon>
        <taxon>Promethearchaeati</taxon>
        <taxon>Promethearchaeota</taxon>
        <taxon>Promethearchaeia</taxon>
        <taxon>Promethearchaeales</taxon>
        <taxon>Promethearchaeaceae</taxon>
        <taxon>Candidatus Lokiarchaeum</taxon>
    </lineage>
</organism>
<evidence type="ECO:0000313" key="3">
    <source>
        <dbReference type="EMBL" id="UYP45576.1"/>
    </source>
</evidence>
<feature type="domain" description="HVO-0163 N-terminal HTH" evidence="2">
    <location>
        <begin position="327"/>
        <end position="388"/>
    </location>
</feature>
<protein>
    <recommendedName>
        <fullName evidence="2">HVO-0163 N-terminal HTH domain-containing protein</fullName>
    </recommendedName>
</protein>
<dbReference type="PANTHER" id="PTHR36216">
    <property type="entry name" value="TRANSCRIPTIONAL REGULATOR, TRMB"/>
    <property type="match status" value="1"/>
</dbReference>
<proteinExistence type="predicted"/>
<sequence length="464" mass="53333">MIRNWKIRKKIILLCVFFMICGQVALFFSDIQIPVNNPDLFFQNTITEKDYFSGPTSSQFLPNFHASQPIPEIYENGDYISSNGFLTSVEEHSVNQFYFPQNNSLKINSTLEADIKYHFNYGVINSNLSIELDEITNISIDLAFEDNTIDFSQINSPTEIDYPVQWLFQTIIQVEIPDLHAVSDDHSMLFIPFESLFKLDRSLIPSDFILIVWDPIDLKWTQLDFGIINNQIAIPLSGESASLANQEDSNCQYFTILNKHPVSSIDSNDSGFSIFNLMSILLVLGVIIVVGAGIFAMSSSEYRHLVLRNLNPNYGMHRLNMEDLFENENRKKIIDFILMEPGIHFNDLKRKCGLQGGQLAWHINMLESYGVIHFRKIGQFVAYFPTIMENFVSDSDLHLLKSRTTINILHLIQDNSEITASQIAKMLKLGRNTVKYHVDKLIAKEIIYFVQDGRKKKLIFNQKE</sequence>
<dbReference type="InterPro" id="IPR036388">
    <property type="entry name" value="WH-like_DNA-bd_sf"/>
</dbReference>
<accession>A0ABY6HQ72</accession>
<keyword evidence="4" id="KW-1185">Reference proteome</keyword>
<feature type="transmembrane region" description="Helical" evidence="1">
    <location>
        <begin position="274"/>
        <end position="298"/>
    </location>
</feature>
<keyword evidence="1" id="KW-0812">Transmembrane</keyword>
<dbReference type="InterPro" id="IPR056504">
    <property type="entry name" value="HTH_HVO_0163_N"/>
</dbReference>
<dbReference type="SUPFAM" id="SSF46785">
    <property type="entry name" value="Winged helix' DNA-binding domain"/>
    <property type="match status" value="2"/>
</dbReference>
<evidence type="ECO:0000259" key="2">
    <source>
        <dbReference type="Pfam" id="PF24266"/>
    </source>
</evidence>
<dbReference type="InterPro" id="IPR036390">
    <property type="entry name" value="WH_DNA-bd_sf"/>
</dbReference>
<evidence type="ECO:0000313" key="4">
    <source>
        <dbReference type="Proteomes" id="UP001208689"/>
    </source>
</evidence>